<gene>
    <name evidence="2" type="ORF">FA014_19485</name>
</gene>
<protein>
    <submittedName>
        <fullName evidence="2">AzlD domain-containing protein</fullName>
    </submittedName>
</protein>
<dbReference type="RefSeq" id="WP_154731240.1">
    <property type="nucleotide sequence ID" value="NZ_SZYE01000335.1"/>
</dbReference>
<accession>A0A7Z8JWE0</accession>
<dbReference type="Pfam" id="PF05437">
    <property type="entry name" value="AzlD"/>
    <property type="match status" value="1"/>
</dbReference>
<dbReference type="Proteomes" id="UP000308121">
    <property type="component" value="Unassembled WGS sequence"/>
</dbReference>
<keyword evidence="1" id="KW-0812">Transmembrane</keyword>
<name>A0A7Z8JWE0_9CELL</name>
<feature type="transmembrane region" description="Helical" evidence="1">
    <location>
        <begin position="70"/>
        <end position="103"/>
    </location>
</feature>
<keyword evidence="1" id="KW-0472">Membrane</keyword>
<keyword evidence="1" id="KW-1133">Transmembrane helix</keyword>
<feature type="transmembrane region" description="Helical" evidence="1">
    <location>
        <begin position="40"/>
        <end position="58"/>
    </location>
</feature>
<evidence type="ECO:0000313" key="2">
    <source>
        <dbReference type="EMBL" id="TKR21869.1"/>
    </source>
</evidence>
<dbReference type="EMBL" id="SZYE01000335">
    <property type="protein sequence ID" value="TKR21869.1"/>
    <property type="molecule type" value="Genomic_DNA"/>
</dbReference>
<evidence type="ECO:0000313" key="3">
    <source>
        <dbReference type="Proteomes" id="UP000308121"/>
    </source>
</evidence>
<proteinExistence type="predicted"/>
<evidence type="ECO:0000256" key="1">
    <source>
        <dbReference type="SAM" id="Phobius"/>
    </source>
</evidence>
<comment type="caution">
    <text evidence="2">The sequence shown here is derived from an EMBL/GenBank/DDBJ whole genome shotgun (WGS) entry which is preliminary data.</text>
</comment>
<dbReference type="AlphaFoldDB" id="A0A7Z8JWE0"/>
<organism evidence="2 3">
    <name type="scientific">Cellulomonas hominis</name>
    <dbReference type="NCBI Taxonomy" id="156981"/>
    <lineage>
        <taxon>Bacteria</taxon>
        <taxon>Bacillati</taxon>
        <taxon>Actinomycetota</taxon>
        <taxon>Actinomycetes</taxon>
        <taxon>Micrococcales</taxon>
        <taxon>Cellulomonadaceae</taxon>
        <taxon>Cellulomonas</taxon>
    </lineage>
</organism>
<sequence length="106" mass="10816">MSRLAVWWAVLAASAVVLATKVAGHLVPRGLLERPRVVRTAALVTAALLAALVAVQTATGDGALVLDARLAALVVAAVALLLRAPFVLVVLLAAVTAALLRWLGVP</sequence>
<dbReference type="InterPro" id="IPR008407">
    <property type="entry name" value="Brnchd-chn_aa_trnsp_AzlD"/>
</dbReference>
<reference evidence="2 3" key="1">
    <citation type="submission" date="2019-05" db="EMBL/GenBank/DDBJ databases">
        <title>Genome sequence of Cellulomonas hominis strain CS1.</title>
        <authorList>
            <person name="Belmont J."/>
            <person name="Maclea K.S."/>
        </authorList>
    </citation>
    <scope>NUCLEOTIDE SEQUENCE [LARGE SCALE GENOMIC DNA]</scope>
    <source>
        <strain evidence="2 3">CS1</strain>
    </source>
</reference>